<keyword evidence="16" id="KW-0137">Centromere</keyword>
<feature type="region of interest" description="Disordered" evidence="19">
    <location>
        <begin position="149"/>
        <end position="252"/>
    </location>
</feature>
<evidence type="ECO:0000256" key="9">
    <source>
        <dbReference type="ARBA" id="ARBA00022776"/>
    </source>
</evidence>
<accession>A0A9P4TV66</accession>
<evidence type="ECO:0000256" key="19">
    <source>
        <dbReference type="SAM" id="MobiDB-lite"/>
    </source>
</evidence>
<evidence type="ECO:0000256" key="6">
    <source>
        <dbReference type="ARBA" id="ARBA00022490"/>
    </source>
</evidence>
<gene>
    <name evidence="20" type="ORF">EJ08DRAFT_737193</name>
</gene>
<comment type="similarity">
    <text evidence="4">Belongs to the DASH complex DUO1 family.</text>
</comment>
<keyword evidence="5" id="KW-0158">Chromosome</keyword>
<dbReference type="GO" id="GO:0005874">
    <property type="term" value="C:microtubule"/>
    <property type="evidence" value="ECO:0007669"/>
    <property type="project" value="UniProtKB-KW"/>
</dbReference>
<dbReference type="Proteomes" id="UP000800235">
    <property type="component" value="Unassembled WGS sequence"/>
</dbReference>
<evidence type="ECO:0000256" key="18">
    <source>
        <dbReference type="ARBA" id="ARBA00044358"/>
    </source>
</evidence>
<feature type="region of interest" description="Disordered" evidence="19">
    <location>
        <begin position="1"/>
        <end position="64"/>
    </location>
</feature>
<evidence type="ECO:0000256" key="12">
    <source>
        <dbReference type="ARBA" id="ARBA00023054"/>
    </source>
</evidence>
<evidence type="ECO:0000256" key="17">
    <source>
        <dbReference type="ARBA" id="ARBA00044152"/>
    </source>
</evidence>
<feature type="compositionally biased region" description="Basic and acidic residues" evidence="19">
    <location>
        <begin position="150"/>
        <end position="182"/>
    </location>
</feature>
<evidence type="ECO:0000256" key="1">
    <source>
        <dbReference type="ARBA" id="ARBA00004123"/>
    </source>
</evidence>
<dbReference type="GO" id="GO:0007059">
    <property type="term" value="P:chromosome segregation"/>
    <property type="evidence" value="ECO:0007669"/>
    <property type="project" value="UniProtKB-KW"/>
</dbReference>
<evidence type="ECO:0000256" key="13">
    <source>
        <dbReference type="ARBA" id="ARBA00023212"/>
    </source>
</evidence>
<sequence>MAETYDDPDLEKYNLSDSDDHLFDTPAQHKGKNTVNMPANGKPTDPTQQSKSRPEESRYDAEEAEKLRDVALRQELANVRKINEVIEGVVESLEKAKSNMDTVSRTVTSASTLLQTWTRILSQTEHNQRLILNPAWQGATQDLADIEAEESNRQRDAQRREAEERHRREAAARRAEEEERRKAAAAASRGTKGARGRVRGSTRGGASSGYVGIGGQSGRGGSTSRYTTSGTTRTRTGTGIGRGVRGSGRGLG</sequence>
<feature type="compositionally biased region" description="Basic and acidic residues" evidence="19">
    <location>
        <begin position="10"/>
        <end position="23"/>
    </location>
</feature>
<keyword evidence="13" id="KW-0206">Cytoskeleton</keyword>
<dbReference type="Pfam" id="PF08651">
    <property type="entry name" value="DASH_Duo1"/>
    <property type="match status" value="1"/>
</dbReference>
<dbReference type="EMBL" id="MU007076">
    <property type="protein sequence ID" value="KAF2424269.1"/>
    <property type="molecule type" value="Genomic_DNA"/>
</dbReference>
<evidence type="ECO:0000313" key="20">
    <source>
        <dbReference type="EMBL" id="KAF2424269.1"/>
    </source>
</evidence>
<evidence type="ECO:0000256" key="11">
    <source>
        <dbReference type="ARBA" id="ARBA00022838"/>
    </source>
</evidence>
<keyword evidence="11" id="KW-0995">Kinetochore</keyword>
<keyword evidence="9" id="KW-0498">Mitosis</keyword>
<protein>
    <recommendedName>
        <fullName evidence="17">DASH complex subunit DUO1</fullName>
    </recommendedName>
    <alternativeName>
        <fullName evidence="18">Outer kinetochore protein DUO1</fullName>
    </alternativeName>
</protein>
<keyword evidence="12" id="KW-0175">Coiled coil</keyword>
<dbReference type="PANTHER" id="PTHR28216">
    <property type="entry name" value="DASH COMPLEX SUBUNIT DUO1"/>
    <property type="match status" value="1"/>
</dbReference>
<evidence type="ECO:0000256" key="16">
    <source>
        <dbReference type="ARBA" id="ARBA00023328"/>
    </source>
</evidence>
<dbReference type="InterPro" id="IPR013960">
    <property type="entry name" value="DASH_Duo1"/>
</dbReference>
<feature type="compositionally biased region" description="Gly residues" evidence="19">
    <location>
        <begin position="238"/>
        <end position="252"/>
    </location>
</feature>
<keyword evidence="14" id="KW-0539">Nucleus</keyword>
<dbReference type="GO" id="GO:0051301">
    <property type="term" value="P:cell division"/>
    <property type="evidence" value="ECO:0007669"/>
    <property type="project" value="UniProtKB-KW"/>
</dbReference>
<evidence type="ECO:0000256" key="8">
    <source>
        <dbReference type="ARBA" id="ARBA00022701"/>
    </source>
</evidence>
<feature type="compositionally biased region" description="Gly residues" evidence="19">
    <location>
        <begin position="202"/>
        <end position="221"/>
    </location>
</feature>
<keyword evidence="10" id="KW-0159">Chromosome partition</keyword>
<organism evidence="20 21">
    <name type="scientific">Tothia fuscella</name>
    <dbReference type="NCBI Taxonomy" id="1048955"/>
    <lineage>
        <taxon>Eukaryota</taxon>
        <taxon>Fungi</taxon>
        <taxon>Dikarya</taxon>
        <taxon>Ascomycota</taxon>
        <taxon>Pezizomycotina</taxon>
        <taxon>Dothideomycetes</taxon>
        <taxon>Pleosporomycetidae</taxon>
        <taxon>Venturiales</taxon>
        <taxon>Cylindrosympodiaceae</taxon>
        <taxon>Tothia</taxon>
    </lineage>
</organism>
<keyword evidence="21" id="KW-1185">Reference proteome</keyword>
<dbReference type="PANTHER" id="PTHR28216:SF1">
    <property type="entry name" value="DASH COMPLEX SUBUNIT DUO1"/>
    <property type="match status" value="1"/>
</dbReference>
<evidence type="ECO:0000256" key="2">
    <source>
        <dbReference type="ARBA" id="ARBA00004186"/>
    </source>
</evidence>
<dbReference type="GO" id="GO:0000278">
    <property type="term" value="P:mitotic cell cycle"/>
    <property type="evidence" value="ECO:0007669"/>
    <property type="project" value="InterPro"/>
</dbReference>
<keyword evidence="8" id="KW-0493">Microtubule</keyword>
<dbReference type="OrthoDB" id="5599235at2759"/>
<name>A0A9P4TV66_9PEZI</name>
<dbReference type="AlphaFoldDB" id="A0A9P4TV66"/>
<evidence type="ECO:0000256" key="7">
    <source>
        <dbReference type="ARBA" id="ARBA00022618"/>
    </source>
</evidence>
<keyword evidence="7" id="KW-0132">Cell division</keyword>
<keyword evidence="6" id="KW-0963">Cytoplasm</keyword>
<feature type="compositionally biased region" description="Basic and acidic residues" evidence="19">
    <location>
        <begin position="52"/>
        <end position="64"/>
    </location>
</feature>
<comment type="caution">
    <text evidence="20">The sequence shown here is derived from an EMBL/GenBank/DDBJ whole genome shotgun (WGS) entry which is preliminary data.</text>
</comment>
<proteinExistence type="inferred from homology"/>
<evidence type="ECO:0000256" key="14">
    <source>
        <dbReference type="ARBA" id="ARBA00023242"/>
    </source>
</evidence>
<evidence type="ECO:0000256" key="5">
    <source>
        <dbReference type="ARBA" id="ARBA00022454"/>
    </source>
</evidence>
<evidence type="ECO:0000256" key="10">
    <source>
        <dbReference type="ARBA" id="ARBA00022829"/>
    </source>
</evidence>
<comment type="subcellular location">
    <subcellularLocation>
        <location evidence="3">Chromosome</location>
        <location evidence="3">Centromere</location>
        <location evidence="3">Kinetochore</location>
    </subcellularLocation>
    <subcellularLocation>
        <location evidence="2">Cytoplasm</location>
        <location evidence="2">Cytoskeleton</location>
        <location evidence="2">Spindle</location>
    </subcellularLocation>
    <subcellularLocation>
        <location evidence="1">Nucleus</location>
    </subcellularLocation>
</comment>
<evidence type="ECO:0000313" key="21">
    <source>
        <dbReference type="Proteomes" id="UP000800235"/>
    </source>
</evidence>
<feature type="compositionally biased region" description="Low complexity" evidence="19">
    <location>
        <begin position="222"/>
        <end position="237"/>
    </location>
</feature>
<dbReference type="GO" id="GO:0042729">
    <property type="term" value="C:DASH complex"/>
    <property type="evidence" value="ECO:0007669"/>
    <property type="project" value="InterPro"/>
</dbReference>
<evidence type="ECO:0000256" key="4">
    <source>
        <dbReference type="ARBA" id="ARBA00005366"/>
    </source>
</evidence>
<evidence type="ECO:0000256" key="15">
    <source>
        <dbReference type="ARBA" id="ARBA00023306"/>
    </source>
</evidence>
<reference evidence="20" key="1">
    <citation type="journal article" date="2020" name="Stud. Mycol.">
        <title>101 Dothideomycetes genomes: a test case for predicting lifestyles and emergence of pathogens.</title>
        <authorList>
            <person name="Haridas S."/>
            <person name="Albert R."/>
            <person name="Binder M."/>
            <person name="Bloem J."/>
            <person name="Labutti K."/>
            <person name="Salamov A."/>
            <person name="Andreopoulos B."/>
            <person name="Baker S."/>
            <person name="Barry K."/>
            <person name="Bills G."/>
            <person name="Bluhm B."/>
            <person name="Cannon C."/>
            <person name="Castanera R."/>
            <person name="Culley D."/>
            <person name="Daum C."/>
            <person name="Ezra D."/>
            <person name="Gonzalez J."/>
            <person name="Henrissat B."/>
            <person name="Kuo A."/>
            <person name="Liang C."/>
            <person name="Lipzen A."/>
            <person name="Lutzoni F."/>
            <person name="Magnuson J."/>
            <person name="Mondo S."/>
            <person name="Nolan M."/>
            <person name="Ohm R."/>
            <person name="Pangilinan J."/>
            <person name="Park H.-J."/>
            <person name="Ramirez L."/>
            <person name="Alfaro M."/>
            <person name="Sun H."/>
            <person name="Tritt A."/>
            <person name="Yoshinaga Y."/>
            <person name="Zwiers L.-H."/>
            <person name="Turgeon B."/>
            <person name="Goodwin S."/>
            <person name="Spatafora J."/>
            <person name="Crous P."/>
            <person name="Grigoriev I."/>
        </authorList>
    </citation>
    <scope>NUCLEOTIDE SEQUENCE</scope>
    <source>
        <strain evidence="20">CBS 130266</strain>
    </source>
</reference>
<dbReference type="GO" id="GO:0072686">
    <property type="term" value="C:mitotic spindle"/>
    <property type="evidence" value="ECO:0007669"/>
    <property type="project" value="InterPro"/>
</dbReference>
<keyword evidence="15" id="KW-0131">Cell cycle</keyword>
<evidence type="ECO:0000256" key="3">
    <source>
        <dbReference type="ARBA" id="ARBA00004629"/>
    </source>
</evidence>